<protein>
    <submittedName>
        <fullName evidence="2">Uncharacterized protein</fullName>
    </submittedName>
</protein>
<keyword evidence="1" id="KW-0472">Membrane</keyword>
<keyword evidence="3" id="KW-1185">Reference proteome</keyword>
<evidence type="ECO:0000313" key="2">
    <source>
        <dbReference type="EMBL" id="KAF2842200.1"/>
    </source>
</evidence>
<evidence type="ECO:0000256" key="1">
    <source>
        <dbReference type="SAM" id="Phobius"/>
    </source>
</evidence>
<name>A0A9P4SGQ5_9PEZI</name>
<accession>A0A9P4SGQ5</accession>
<reference evidence="2" key="1">
    <citation type="journal article" date="2020" name="Stud. Mycol.">
        <title>101 Dothideomycetes genomes: a test case for predicting lifestyles and emergence of pathogens.</title>
        <authorList>
            <person name="Haridas S."/>
            <person name="Albert R."/>
            <person name="Binder M."/>
            <person name="Bloem J."/>
            <person name="Labutti K."/>
            <person name="Salamov A."/>
            <person name="Andreopoulos B."/>
            <person name="Baker S."/>
            <person name="Barry K."/>
            <person name="Bills G."/>
            <person name="Bluhm B."/>
            <person name="Cannon C."/>
            <person name="Castanera R."/>
            <person name="Culley D."/>
            <person name="Daum C."/>
            <person name="Ezra D."/>
            <person name="Gonzalez J."/>
            <person name="Henrissat B."/>
            <person name="Kuo A."/>
            <person name="Liang C."/>
            <person name="Lipzen A."/>
            <person name="Lutzoni F."/>
            <person name="Magnuson J."/>
            <person name="Mondo S."/>
            <person name="Nolan M."/>
            <person name="Ohm R."/>
            <person name="Pangilinan J."/>
            <person name="Park H.-J."/>
            <person name="Ramirez L."/>
            <person name="Alfaro M."/>
            <person name="Sun H."/>
            <person name="Tritt A."/>
            <person name="Yoshinaga Y."/>
            <person name="Zwiers L.-H."/>
            <person name="Turgeon B."/>
            <person name="Goodwin S."/>
            <person name="Spatafora J."/>
            <person name="Crous P."/>
            <person name="Grigoriev I."/>
        </authorList>
    </citation>
    <scope>NUCLEOTIDE SEQUENCE</scope>
    <source>
        <strain evidence="2">CBS 101060</strain>
    </source>
</reference>
<proteinExistence type="predicted"/>
<dbReference type="EMBL" id="MU006090">
    <property type="protein sequence ID" value="KAF2842200.1"/>
    <property type="molecule type" value="Genomic_DNA"/>
</dbReference>
<feature type="transmembrane region" description="Helical" evidence="1">
    <location>
        <begin position="34"/>
        <end position="56"/>
    </location>
</feature>
<keyword evidence="1" id="KW-0812">Transmembrane</keyword>
<dbReference type="Proteomes" id="UP000799429">
    <property type="component" value="Unassembled WGS sequence"/>
</dbReference>
<sequence>MEDLSYPQPPPTQQLWFSNLKSPSLMLSESIMRISSALLALNVPFIGTMLIVISGLKSRWTRVTRTGSKIPFPYTSTSSFGIGTLPSLTNTKESFWTTFGCTRSVRRWIFNSRYLRPCSEIGSIPGPPFQFQEARPTRNRTGRIPVRPRSAKGKIRNSLCPFGAYALSRSTRGAQLPTPLVEKLTVDLAGPHDVEYMTTIPC</sequence>
<organism evidence="2 3">
    <name type="scientific">Patellaria atrata CBS 101060</name>
    <dbReference type="NCBI Taxonomy" id="1346257"/>
    <lineage>
        <taxon>Eukaryota</taxon>
        <taxon>Fungi</taxon>
        <taxon>Dikarya</taxon>
        <taxon>Ascomycota</taxon>
        <taxon>Pezizomycotina</taxon>
        <taxon>Dothideomycetes</taxon>
        <taxon>Dothideomycetes incertae sedis</taxon>
        <taxon>Patellariales</taxon>
        <taxon>Patellariaceae</taxon>
        <taxon>Patellaria</taxon>
    </lineage>
</organism>
<gene>
    <name evidence="2" type="ORF">M501DRAFT_1028955</name>
</gene>
<keyword evidence="1" id="KW-1133">Transmembrane helix</keyword>
<dbReference type="AlphaFoldDB" id="A0A9P4SGQ5"/>
<evidence type="ECO:0000313" key="3">
    <source>
        <dbReference type="Proteomes" id="UP000799429"/>
    </source>
</evidence>
<comment type="caution">
    <text evidence="2">The sequence shown here is derived from an EMBL/GenBank/DDBJ whole genome shotgun (WGS) entry which is preliminary data.</text>
</comment>